<keyword evidence="1" id="KW-0349">Heme</keyword>
<evidence type="ECO:0000256" key="1">
    <source>
        <dbReference type="ARBA" id="ARBA00022617"/>
    </source>
</evidence>
<evidence type="ECO:0000313" key="7">
    <source>
        <dbReference type="Proteomes" id="UP000202031"/>
    </source>
</evidence>
<dbReference type="SUPFAM" id="SSF46626">
    <property type="entry name" value="Cytochrome c"/>
    <property type="match status" value="1"/>
</dbReference>
<proteinExistence type="predicted"/>
<organism evidence="6 7">
    <name type="scientific">Campylobacter lanienae NCTC 13004</name>
    <dbReference type="NCBI Taxonomy" id="1031753"/>
    <lineage>
        <taxon>Bacteria</taxon>
        <taxon>Pseudomonadati</taxon>
        <taxon>Campylobacterota</taxon>
        <taxon>Epsilonproteobacteria</taxon>
        <taxon>Campylobacterales</taxon>
        <taxon>Campylobacteraceae</taxon>
        <taxon>Campylobacter</taxon>
    </lineage>
</organism>
<reference evidence="7" key="1">
    <citation type="journal article" date="2017" name="Genome Biol. Evol.">
        <title>Comparative Genomic Analysis Identifies a Campylobacter Clade Deficient in Selenium Metabolism.</title>
        <authorList>
            <person name="Miller W.G."/>
            <person name="Yee E."/>
            <person name="Lopes B.S."/>
            <person name="Chapman M.H."/>
            <person name="Huynh S."/>
            <person name="Bono J.L."/>
            <person name="Parker C.T."/>
            <person name="Strachan N.J.C."/>
            <person name="Forbes K.J."/>
        </authorList>
    </citation>
    <scope>NUCLEOTIDE SEQUENCE [LARGE SCALE GENOMIC DNA]</scope>
    <source>
        <strain evidence="7">NCTC 13004</strain>
    </source>
</reference>
<sequence>MKFISFFLLFATFAFCSEFITKSEYAKMLYKNPRGIGCHKCHGDKGEGALIVKYKAFNKKSNKYEEKSLKAPRINNLDFKRFQAAITDSKGIMPSYFLTQNEILNLFEYITSFNKDKKDEK</sequence>
<evidence type="ECO:0000313" key="6">
    <source>
        <dbReference type="EMBL" id="ARQ97687.1"/>
    </source>
</evidence>
<evidence type="ECO:0000256" key="3">
    <source>
        <dbReference type="ARBA" id="ARBA00023004"/>
    </source>
</evidence>
<name>A0A1X9SN59_9BACT</name>
<dbReference type="KEGG" id="clx:CLAN_0942"/>
<dbReference type="GO" id="GO:0046872">
    <property type="term" value="F:metal ion binding"/>
    <property type="evidence" value="ECO:0007669"/>
    <property type="project" value="UniProtKB-KW"/>
</dbReference>
<dbReference type="InterPro" id="IPR009056">
    <property type="entry name" value="Cyt_c-like_dom"/>
</dbReference>
<evidence type="ECO:0000256" key="2">
    <source>
        <dbReference type="ARBA" id="ARBA00022723"/>
    </source>
</evidence>
<dbReference type="GO" id="GO:0009055">
    <property type="term" value="F:electron transfer activity"/>
    <property type="evidence" value="ECO:0007669"/>
    <property type="project" value="InterPro"/>
</dbReference>
<dbReference type="EMBL" id="CP015578">
    <property type="protein sequence ID" value="ARQ97687.1"/>
    <property type="molecule type" value="Genomic_DNA"/>
</dbReference>
<dbReference type="Pfam" id="PF00034">
    <property type="entry name" value="Cytochrom_C"/>
    <property type="match status" value="1"/>
</dbReference>
<keyword evidence="3" id="KW-0408">Iron</keyword>
<feature type="signal peptide" evidence="4">
    <location>
        <begin position="1"/>
        <end position="16"/>
    </location>
</feature>
<evidence type="ECO:0000259" key="5">
    <source>
        <dbReference type="Pfam" id="PF00034"/>
    </source>
</evidence>
<gene>
    <name evidence="6" type="ORF">CLAN_0942</name>
</gene>
<feature type="domain" description="Cytochrome c" evidence="5">
    <location>
        <begin position="28"/>
        <end position="112"/>
    </location>
</feature>
<dbReference type="AlphaFoldDB" id="A0A1X9SN59"/>
<keyword evidence="4" id="KW-0732">Signal</keyword>
<dbReference type="RefSeq" id="WP_096013129.1">
    <property type="nucleotide sequence ID" value="NZ_CP015578.1"/>
</dbReference>
<dbReference type="GO" id="GO:0020037">
    <property type="term" value="F:heme binding"/>
    <property type="evidence" value="ECO:0007669"/>
    <property type="project" value="InterPro"/>
</dbReference>
<dbReference type="InterPro" id="IPR036909">
    <property type="entry name" value="Cyt_c-like_dom_sf"/>
</dbReference>
<dbReference type="Proteomes" id="UP000202031">
    <property type="component" value="Chromosome"/>
</dbReference>
<dbReference type="GeneID" id="46921414"/>
<accession>A0A1X9SN59</accession>
<protein>
    <submittedName>
        <fullName evidence="6">Putative cytochrome c</fullName>
    </submittedName>
</protein>
<dbReference type="Gene3D" id="1.10.760.10">
    <property type="entry name" value="Cytochrome c-like domain"/>
    <property type="match status" value="1"/>
</dbReference>
<feature type="chain" id="PRO_5011006260" evidence="4">
    <location>
        <begin position="17"/>
        <end position="121"/>
    </location>
</feature>
<evidence type="ECO:0000256" key="4">
    <source>
        <dbReference type="SAM" id="SignalP"/>
    </source>
</evidence>
<reference evidence="7" key="2">
    <citation type="journal article" date="2017" name="Genome Biol. Evol.">
        <title>Comparative genomic analysis identifies a Campylobacter clade deficient in selenium metabolism.</title>
        <authorList>
            <person name="Miller W.G."/>
            <person name="Yee E."/>
            <person name="Lopes B.S."/>
            <person name="Chapman M.H."/>
            <person name="Huynh S."/>
            <person name="Bono J.L."/>
            <person name="Parker C.T."/>
            <person name="Strachan N.J.C."/>
            <person name="Forbes K.J."/>
        </authorList>
    </citation>
    <scope>NUCLEOTIDE SEQUENCE [LARGE SCALE GENOMIC DNA]</scope>
    <source>
        <strain evidence="7">NCTC 13004</strain>
    </source>
</reference>
<keyword evidence="2" id="KW-0479">Metal-binding</keyword>